<gene>
    <name evidence="2" type="ORF">BaOVIS_014620</name>
</gene>
<dbReference type="Proteomes" id="UP001057455">
    <property type="component" value="Unassembled WGS sequence"/>
</dbReference>
<evidence type="ECO:0000313" key="2">
    <source>
        <dbReference type="EMBL" id="GFE54058.1"/>
    </source>
</evidence>
<dbReference type="GO" id="GO:0016787">
    <property type="term" value="F:hydrolase activity"/>
    <property type="evidence" value="ECO:0007669"/>
    <property type="project" value="UniProtKB-KW"/>
</dbReference>
<dbReference type="OrthoDB" id="361335at2759"/>
<evidence type="ECO:0000256" key="1">
    <source>
        <dbReference type="SAM" id="Coils"/>
    </source>
</evidence>
<comment type="caution">
    <text evidence="2">The sequence shown here is derived from an EMBL/GenBank/DDBJ whole genome shotgun (WGS) entry which is preliminary data.</text>
</comment>
<dbReference type="AlphaFoldDB" id="A0A9W5WUM5"/>
<evidence type="ECO:0000313" key="3">
    <source>
        <dbReference type="Proteomes" id="UP001057455"/>
    </source>
</evidence>
<reference evidence="2" key="1">
    <citation type="submission" date="2019-12" db="EMBL/GenBank/DDBJ databases">
        <title>Genome sequence of Babesia ovis.</title>
        <authorList>
            <person name="Yamagishi J."/>
            <person name="Sevinc F."/>
            <person name="Xuan X."/>
        </authorList>
    </citation>
    <scope>NUCLEOTIDE SEQUENCE</scope>
    <source>
        <strain evidence="2">Selcuk</strain>
    </source>
</reference>
<keyword evidence="2" id="KW-0378">Hydrolase</keyword>
<keyword evidence="1" id="KW-0175">Coiled coil</keyword>
<dbReference type="EMBL" id="BLIY01000008">
    <property type="protein sequence ID" value="GFE54058.1"/>
    <property type="molecule type" value="Genomic_DNA"/>
</dbReference>
<keyword evidence="3" id="KW-1185">Reference proteome</keyword>
<protein>
    <submittedName>
        <fullName evidence="2">Haloacid dehalogenase-like hydrolase, putative</fullName>
    </submittedName>
</protein>
<name>A0A9W5WUM5_BABOV</name>
<organism evidence="2 3">
    <name type="scientific">Babesia ovis</name>
    <dbReference type="NCBI Taxonomy" id="5869"/>
    <lineage>
        <taxon>Eukaryota</taxon>
        <taxon>Sar</taxon>
        <taxon>Alveolata</taxon>
        <taxon>Apicomplexa</taxon>
        <taxon>Aconoidasida</taxon>
        <taxon>Piroplasmida</taxon>
        <taxon>Babesiidae</taxon>
        <taxon>Babesia</taxon>
    </lineage>
</organism>
<feature type="coiled-coil region" evidence="1">
    <location>
        <begin position="223"/>
        <end position="261"/>
    </location>
</feature>
<accession>A0A9W5WUM5</accession>
<proteinExistence type="predicted"/>
<sequence length="844" mass="93817">MAHPGGDNTSNDDWAPWTVYNRSNVYLCRHLSHLLYRLHTAPNQKLKFVLSTHIQAFGDIITASEVLPHRVIMALDPEYLALMLRSSIPIASCALLIIKTVLSNKNSARHISSLLPHLCNLVSFLIDMDSIDPTTKALLERSSCTQSHLRARLISDCLSIFITISNSLGSDVVANTILDTVDLTEEVDDLSKDMFDLCDTADTNTESSGDKCHLCDLLECREFKEVSMTIEQLERDLDVLARAHLDDYRSQQKEAAELREDTDCNIGSLVNKVGTSLLKALLSLKGDTSSGDLVSIYLGSLKCTMELIPASHRVQLLTECLDSGNIDVLIMLLDLCRTPKSPMIAEQTRISYTACGLLDQNLHRSSVAILASFLAEMVQKHGFAALGPDLDMSDGAKSLIKRLCSVVRRTEIEIHMGIYDVIRRGATVDGVSASFRLLESVLVCLGDQESLLPSCHDLFAAIHRTANTVFEYFDEIDNQTSSQYTGLTTCCCRFIGCWMTLEPLHLKSLYLRKLPKMLSLISTSDFMWLLPTFEYMDTVDLDSVPILEPCLLTISVISTYIGESHICPDGRRYHKALSMCYGILERLFLEGTTDGAHMFASVDPQKLGVTAKTWTQFDYYKIVDSSNVHFSPRVPLEICVPLPLEITTLDSTYTNAKQVLQFLQYHFATILSRSHPKLRSEQTGHSGPTDDLSLVQAAIEASLGSMSSLESDWSEALCELSLATASVSLCRIHQSVIRELMDPCIVFLIMESIAISFAYLKPAGYSVSDHTPTTLWYRISLCATVLIQRQPMFVNIFAYVCRKVTLKPIDMPKQQVEDLINDGWISADSASAADFVCTLASSIR</sequence>